<organism evidence="3 4">
    <name type="scientific">Undibacterium flavidum</name>
    <dbReference type="NCBI Taxonomy" id="2762297"/>
    <lineage>
        <taxon>Bacteria</taxon>
        <taxon>Pseudomonadati</taxon>
        <taxon>Pseudomonadota</taxon>
        <taxon>Betaproteobacteria</taxon>
        <taxon>Burkholderiales</taxon>
        <taxon>Oxalobacteraceae</taxon>
        <taxon>Undibacterium</taxon>
    </lineage>
</organism>
<feature type="domain" description="Solute-binding protein family 3/N-terminal" evidence="2">
    <location>
        <begin position="34"/>
        <end position="254"/>
    </location>
</feature>
<dbReference type="SUPFAM" id="SSF53850">
    <property type="entry name" value="Periplasmic binding protein-like II"/>
    <property type="match status" value="1"/>
</dbReference>
<gene>
    <name evidence="3" type="ORF">H8K55_17640</name>
</gene>
<protein>
    <submittedName>
        <fullName evidence="3">NrtA/SsuA/CpmA family ABC transporter substrate-binding protein</fullName>
    </submittedName>
</protein>
<evidence type="ECO:0000313" key="3">
    <source>
        <dbReference type="EMBL" id="MBC3875416.1"/>
    </source>
</evidence>
<sequence>MLIAVLALVLGLILRVFWQPIVSWFSPAIGQKQKITLAVTKYPGSGLLYLALEKGYFAREGFDVSLQPHSSGRDALSATQSGQADLGTVADLPIVYESMKGQQVSVVATIFNARQSYGVIARRDRLIHRFSDLKGKKIGVTLRTDGHYVFSTMLARHHISLDQVQIENVVPEKMMDALLRGEVDAVSTWEPWLKDFSRALDKNGIEFRTIGDFVLNYNLAGRSEWIANNQNIVQGLLRAIIKAKDDVDENPQEAFTLIARLMNIERSVFDTVGPNYRYVVHLDQNLLFMMKDQARWAIENKFSDAAMTPDFLKSIDARALIAVHPDAVKLVK</sequence>
<accession>A0ABR6YFR0</accession>
<dbReference type="Proteomes" id="UP000624279">
    <property type="component" value="Unassembled WGS sequence"/>
</dbReference>
<dbReference type="Pfam" id="PF09084">
    <property type="entry name" value="NMT1"/>
    <property type="match status" value="1"/>
</dbReference>
<evidence type="ECO:0000313" key="4">
    <source>
        <dbReference type="Proteomes" id="UP000624279"/>
    </source>
</evidence>
<reference evidence="3 4" key="1">
    <citation type="submission" date="2020-08" db="EMBL/GenBank/DDBJ databases">
        <title>Novel species isolated from subtropical streams in China.</title>
        <authorList>
            <person name="Lu H."/>
        </authorList>
    </citation>
    <scope>NUCLEOTIDE SEQUENCE [LARGE SCALE GENOMIC DNA]</scope>
    <source>
        <strain evidence="3 4">LX15W</strain>
    </source>
</reference>
<dbReference type="PANTHER" id="PTHR30024">
    <property type="entry name" value="ALIPHATIC SULFONATES-BINDING PROTEIN-RELATED"/>
    <property type="match status" value="1"/>
</dbReference>
<evidence type="ECO:0000256" key="1">
    <source>
        <dbReference type="ARBA" id="ARBA00010742"/>
    </source>
</evidence>
<dbReference type="InterPro" id="IPR001638">
    <property type="entry name" value="Solute-binding_3/MltF_N"/>
</dbReference>
<keyword evidence="4" id="KW-1185">Reference proteome</keyword>
<dbReference type="CDD" id="cd01008">
    <property type="entry name" value="PBP2_NrtA_SsuA_CpmA_like"/>
    <property type="match status" value="1"/>
</dbReference>
<dbReference type="SMART" id="SM00062">
    <property type="entry name" value="PBPb"/>
    <property type="match status" value="1"/>
</dbReference>
<name>A0ABR6YFR0_9BURK</name>
<dbReference type="Gene3D" id="3.40.190.10">
    <property type="entry name" value="Periplasmic binding protein-like II"/>
    <property type="match status" value="2"/>
</dbReference>
<comment type="similarity">
    <text evidence="1">Belongs to the bacterial solute-binding protein SsuA/TauA family.</text>
</comment>
<dbReference type="InterPro" id="IPR015168">
    <property type="entry name" value="SsuA/THI5"/>
</dbReference>
<proteinExistence type="inferred from homology"/>
<evidence type="ECO:0000259" key="2">
    <source>
        <dbReference type="SMART" id="SM00062"/>
    </source>
</evidence>
<comment type="caution">
    <text evidence="3">The sequence shown here is derived from an EMBL/GenBank/DDBJ whole genome shotgun (WGS) entry which is preliminary data.</text>
</comment>
<dbReference type="EMBL" id="JACOGA010000018">
    <property type="protein sequence ID" value="MBC3875416.1"/>
    <property type="molecule type" value="Genomic_DNA"/>
</dbReference>